<dbReference type="OrthoDB" id="705031at2"/>
<name>A0A2T1LTA3_9CHRO</name>
<keyword evidence="2" id="KW-1185">Reference proteome</keyword>
<proteinExistence type="predicted"/>
<dbReference type="EMBL" id="PXOH01000028">
    <property type="protein sequence ID" value="PSF33875.1"/>
    <property type="molecule type" value="Genomic_DNA"/>
</dbReference>
<reference evidence="1 2" key="2">
    <citation type="submission" date="2018-03" db="EMBL/GenBank/DDBJ databases">
        <authorList>
            <person name="Keele B.F."/>
        </authorList>
    </citation>
    <scope>NUCLEOTIDE SEQUENCE [LARGE SCALE GENOMIC DNA]</scope>
    <source>
        <strain evidence="1 2">CCALA 016</strain>
    </source>
</reference>
<comment type="caution">
    <text evidence="1">The sequence shown here is derived from an EMBL/GenBank/DDBJ whole genome shotgun (WGS) entry which is preliminary data.</text>
</comment>
<dbReference type="AlphaFoldDB" id="A0A2T1LTA3"/>
<accession>A0A2T1LTA3</accession>
<gene>
    <name evidence="1" type="ORF">C7H19_19320</name>
</gene>
<evidence type="ECO:0000313" key="2">
    <source>
        <dbReference type="Proteomes" id="UP000239001"/>
    </source>
</evidence>
<evidence type="ECO:0000313" key="1">
    <source>
        <dbReference type="EMBL" id="PSF33875.1"/>
    </source>
</evidence>
<protein>
    <submittedName>
        <fullName evidence="1">Uncharacterized protein</fullName>
    </submittedName>
</protein>
<sequence>MKQSMLLFLSGLTVFGTGLVPLAAQPAKFESALEKTEREDFTGAIQDLKTTAVWFEQRQDDANAYKSRVLADYLQWLETRKINFERGVDEALPFFYQLGSCLGADCAYSLVWVNPESEANRYGGVLILEKNLRMISHPDGSGIPVVAIVDVQIVPSLKSNETIMIDCTSPQIKGKDTYLFALVQPLGQDDEEYYTQIRQAWKIEPRLEKIETLPSENLKQIRCVNPCPGGC</sequence>
<dbReference type="Proteomes" id="UP000239001">
    <property type="component" value="Unassembled WGS sequence"/>
</dbReference>
<reference evidence="1 2" key="1">
    <citation type="submission" date="2018-03" db="EMBL/GenBank/DDBJ databases">
        <title>The ancient ancestry and fast evolution of plastids.</title>
        <authorList>
            <person name="Moore K.R."/>
            <person name="Magnabosco C."/>
            <person name="Momper L."/>
            <person name="Gold D.A."/>
            <person name="Bosak T."/>
            <person name="Fournier G.P."/>
        </authorList>
    </citation>
    <scope>NUCLEOTIDE SEQUENCE [LARGE SCALE GENOMIC DNA]</scope>
    <source>
        <strain evidence="1 2">CCALA 016</strain>
    </source>
</reference>
<organism evidence="1 2">
    <name type="scientific">Aphanothece hegewaldii CCALA 016</name>
    <dbReference type="NCBI Taxonomy" id="2107694"/>
    <lineage>
        <taxon>Bacteria</taxon>
        <taxon>Bacillati</taxon>
        <taxon>Cyanobacteriota</taxon>
        <taxon>Cyanophyceae</taxon>
        <taxon>Oscillatoriophycideae</taxon>
        <taxon>Chroococcales</taxon>
        <taxon>Aphanothecaceae</taxon>
        <taxon>Aphanothece</taxon>
    </lineage>
</organism>
<dbReference type="RefSeq" id="WP_106458561.1">
    <property type="nucleotide sequence ID" value="NZ_PXOH01000028.1"/>
</dbReference>